<evidence type="ECO:0000313" key="1">
    <source>
        <dbReference type="EMBL" id="DAD89452.1"/>
    </source>
</evidence>
<name>A0A8S5N4S8_9CAUD</name>
<organism evidence="1">
    <name type="scientific">Myoviridae sp. ctxpQ22</name>
    <dbReference type="NCBI Taxonomy" id="2826715"/>
    <lineage>
        <taxon>Viruses</taxon>
        <taxon>Duplodnaviria</taxon>
        <taxon>Heunggongvirae</taxon>
        <taxon>Uroviricota</taxon>
        <taxon>Caudoviricetes</taxon>
    </lineage>
</organism>
<reference evidence="1" key="1">
    <citation type="journal article" date="2021" name="Proc. Natl. Acad. Sci. U.S.A.">
        <title>A Catalog of Tens of Thousands of Viruses from Human Metagenomes Reveals Hidden Associations with Chronic Diseases.</title>
        <authorList>
            <person name="Tisza M.J."/>
            <person name="Buck C.B."/>
        </authorList>
    </citation>
    <scope>NUCLEOTIDE SEQUENCE</scope>
    <source>
        <strain evidence="1">CtxpQ22</strain>
    </source>
</reference>
<accession>A0A8S5N4S8</accession>
<sequence length="289" mass="31235">MFSIKTIRIAIQLRQGTFDGDSNTVTIEGLPTVVSITKQGGEAKNKCSVAIKNIKQETVKQLTTLAFKRLETYKNVLQVSAGSRGSNLPVIFMGEINSAVPFIDDRSGELELRIEALSGYYPNLIPTPPTSVQGAVTIDKLMAQFASEASYQYENKGITGSVANCVFIGSPITKAQTLARQVDIDLLIDDGKMTIQPLQAPKEGESPLLSKDTGLLGYPSFSNEGIVCKSIFNENFKVGGYFKLESILPYASGEWQIVKVEHKLSAYEVSGGDWLTTVTGVLPGGKQNG</sequence>
<proteinExistence type="predicted"/>
<dbReference type="Pfam" id="PF22759">
    <property type="entry name" value="E217_GP41"/>
    <property type="match status" value="1"/>
</dbReference>
<dbReference type="InterPro" id="IPR054496">
    <property type="entry name" value="E217_GP41"/>
</dbReference>
<protein>
    <submittedName>
        <fullName evidence="1">Tail protein</fullName>
    </submittedName>
</protein>
<dbReference type="EMBL" id="BK015061">
    <property type="protein sequence ID" value="DAD89452.1"/>
    <property type="molecule type" value="Genomic_DNA"/>
</dbReference>